<dbReference type="EMBL" id="ALJD01000002">
    <property type="protein sequence ID" value="EJN61188.1"/>
    <property type="molecule type" value="Genomic_DNA"/>
</dbReference>
<feature type="transmembrane region" description="Helical" evidence="1">
    <location>
        <begin position="269"/>
        <end position="291"/>
    </location>
</feature>
<protein>
    <recommendedName>
        <fullName evidence="4">Glycosyltransferase RgtA/B/C/D-like domain-containing protein</fullName>
    </recommendedName>
</protein>
<feature type="transmembrane region" description="Helical" evidence="1">
    <location>
        <begin position="82"/>
        <end position="115"/>
    </location>
</feature>
<evidence type="ECO:0008006" key="4">
    <source>
        <dbReference type="Google" id="ProtNLM"/>
    </source>
</evidence>
<keyword evidence="1" id="KW-1133">Transmembrane helix</keyword>
<dbReference type="RefSeq" id="WP_009365574.1">
    <property type="nucleotide sequence ID" value="NZ_ALJD01000002.1"/>
</dbReference>
<feature type="transmembrane region" description="Helical" evidence="1">
    <location>
        <begin position="127"/>
        <end position="147"/>
    </location>
</feature>
<keyword evidence="1" id="KW-0812">Transmembrane</keyword>
<evidence type="ECO:0000256" key="1">
    <source>
        <dbReference type="SAM" id="Phobius"/>
    </source>
</evidence>
<feature type="transmembrane region" description="Helical" evidence="1">
    <location>
        <begin position="390"/>
        <end position="411"/>
    </location>
</feature>
<dbReference type="OrthoDB" id="379323at2157"/>
<feature type="transmembrane region" description="Helical" evidence="1">
    <location>
        <begin position="176"/>
        <end position="192"/>
    </location>
</feature>
<keyword evidence="1" id="KW-0472">Membrane</keyword>
<evidence type="ECO:0000313" key="2">
    <source>
        <dbReference type="EMBL" id="EJN61188.1"/>
    </source>
</evidence>
<feature type="transmembrane region" description="Helical" evidence="1">
    <location>
        <begin position="358"/>
        <end position="378"/>
    </location>
</feature>
<feature type="transmembrane region" description="Helical" evidence="1">
    <location>
        <begin position="312"/>
        <end position="338"/>
    </location>
</feature>
<evidence type="ECO:0000313" key="3">
    <source>
        <dbReference type="Proteomes" id="UP000007813"/>
    </source>
</evidence>
<organism evidence="2 3">
    <name type="scientific">Halogranum salarium B-1</name>
    <dbReference type="NCBI Taxonomy" id="1210908"/>
    <lineage>
        <taxon>Archaea</taxon>
        <taxon>Methanobacteriati</taxon>
        <taxon>Methanobacteriota</taxon>
        <taxon>Stenosarchaea group</taxon>
        <taxon>Halobacteria</taxon>
        <taxon>Halobacteriales</taxon>
        <taxon>Haloferacaceae</taxon>
    </lineage>
</organism>
<dbReference type="AlphaFoldDB" id="J3A6Q8"/>
<feature type="transmembrane region" description="Helical" evidence="1">
    <location>
        <begin position="20"/>
        <end position="42"/>
    </location>
</feature>
<comment type="caution">
    <text evidence="2">The sequence shown here is derived from an EMBL/GenBank/DDBJ whole genome shotgun (WGS) entry which is preliminary data.</text>
</comment>
<gene>
    <name evidence="2" type="ORF">HSB1_02290</name>
</gene>
<feature type="transmembrane region" description="Helical" evidence="1">
    <location>
        <begin position="153"/>
        <end position="169"/>
    </location>
</feature>
<sequence length="556" mass="59762">MNTSLFGKRGLSLTVVDGRLGEILLVVAIAAVSLSIVTTRVFSRWLPPNDAKHWLLRARYFAGWAVPASEGAGQFATHPVAIMSLALLLLLLGSAVLAAKVWAITAFLWTTLAVFVTARELFSPRVAVLAFAFVSLGQSLFFDLLSFGGVPQLISVGFLTLCVGALVRARRTGYRADRIVFALLLLLGLLAHPPSSPVYPATLGAVAVGLAVVSSQRRPVVETVVDAAIPSLLFLGYLASQWNIFSLYTSTVGGHDFGVLLYKLSRDPVLEVMGLALLVFFPLVVYVLFLQGTVDGVFDPLDQYRNDTSLRAFELTGGAVGVVVLGWLLGPLTMAAVVSSLPNVSTELARVSFFLAPPIAIGTAVTVGVAAWTVSRFVDGNESSDRARRIVAVVLALVVLVPGAYWSSGYYESAQNYYSVKNDDSLRSVVGWLDQQQPFSGTVAGPFYVISWTKALTGQSGLTATPAGGSYRPDERRESAAFQTLEDLRWEGATPANLDAARDVIRAYDVRYIVVPNNWRQTRFDSLGTVVYTTDDLVVIEVDPTIRNTASSGGDA</sequence>
<name>J3A6Q8_9EURY</name>
<dbReference type="Proteomes" id="UP000007813">
    <property type="component" value="Unassembled WGS sequence"/>
</dbReference>
<accession>J3A6Q8</accession>
<proteinExistence type="predicted"/>
<reference evidence="2 3" key="1">
    <citation type="journal article" date="2012" name="J. Bacteriol.">
        <title>Draft Genome Sequence of the Extremely Halophilic Archaeon Halogranum salarium B-1T.</title>
        <authorList>
            <person name="Kim K.K."/>
            <person name="Lee K.C."/>
            <person name="Lee J.S."/>
        </authorList>
    </citation>
    <scope>NUCLEOTIDE SEQUENCE [LARGE SCALE GENOMIC DNA]</scope>
    <source>
        <strain evidence="2 3">B-1</strain>
    </source>
</reference>